<organism evidence="17 18">
    <name type="scientific">Pseudoduganella violacea</name>
    <dbReference type="NCBI Taxonomy" id="1715466"/>
    <lineage>
        <taxon>Bacteria</taxon>
        <taxon>Pseudomonadati</taxon>
        <taxon>Pseudomonadota</taxon>
        <taxon>Betaproteobacteria</taxon>
        <taxon>Burkholderiales</taxon>
        <taxon>Oxalobacteraceae</taxon>
        <taxon>Telluria group</taxon>
        <taxon>Pseudoduganella</taxon>
    </lineage>
</organism>
<dbReference type="Gene3D" id="2.170.130.10">
    <property type="entry name" value="TonB-dependent receptor, plug domain"/>
    <property type="match status" value="1"/>
</dbReference>
<gene>
    <name evidence="17" type="ORF">FHS03_001167</name>
</gene>
<feature type="compositionally biased region" description="Polar residues" evidence="13">
    <location>
        <begin position="512"/>
        <end position="529"/>
    </location>
</feature>
<keyword evidence="18" id="KW-1185">Reference proteome</keyword>
<evidence type="ECO:0000256" key="2">
    <source>
        <dbReference type="ARBA" id="ARBA00009810"/>
    </source>
</evidence>
<evidence type="ECO:0000256" key="6">
    <source>
        <dbReference type="ARBA" id="ARBA00022729"/>
    </source>
</evidence>
<evidence type="ECO:0000256" key="10">
    <source>
        <dbReference type="ARBA" id="ARBA00023237"/>
    </source>
</evidence>
<dbReference type="EMBL" id="JACHXD010000003">
    <property type="protein sequence ID" value="MBB3118136.1"/>
    <property type="molecule type" value="Genomic_DNA"/>
</dbReference>
<feature type="signal peptide" evidence="14">
    <location>
        <begin position="1"/>
        <end position="24"/>
    </location>
</feature>
<dbReference type="Proteomes" id="UP000541535">
    <property type="component" value="Unassembled WGS sequence"/>
</dbReference>
<dbReference type="GO" id="GO:0009279">
    <property type="term" value="C:cell outer membrane"/>
    <property type="evidence" value="ECO:0007669"/>
    <property type="project" value="UniProtKB-SubCell"/>
</dbReference>
<evidence type="ECO:0000256" key="14">
    <source>
        <dbReference type="SAM" id="SignalP"/>
    </source>
</evidence>
<dbReference type="PROSITE" id="PS51257">
    <property type="entry name" value="PROKAR_LIPOPROTEIN"/>
    <property type="match status" value="1"/>
</dbReference>
<dbReference type="InterPro" id="IPR039426">
    <property type="entry name" value="TonB-dep_rcpt-like"/>
</dbReference>
<evidence type="ECO:0000313" key="17">
    <source>
        <dbReference type="EMBL" id="MBB3118136.1"/>
    </source>
</evidence>
<keyword evidence="3 11" id="KW-0813">Transport</keyword>
<protein>
    <submittedName>
        <fullName evidence="17">Outer membrane receptor protein involved in Fe transport</fullName>
    </submittedName>
</protein>
<dbReference type="PANTHER" id="PTHR30069">
    <property type="entry name" value="TONB-DEPENDENT OUTER MEMBRANE RECEPTOR"/>
    <property type="match status" value="1"/>
</dbReference>
<dbReference type="RefSeq" id="WP_183440095.1">
    <property type="nucleotide sequence ID" value="NZ_JACHXD010000003.1"/>
</dbReference>
<evidence type="ECO:0000256" key="12">
    <source>
        <dbReference type="RuleBase" id="RU003357"/>
    </source>
</evidence>
<dbReference type="InterPro" id="IPR000531">
    <property type="entry name" value="Beta-barrel_TonB"/>
</dbReference>
<dbReference type="Gene3D" id="2.40.170.20">
    <property type="entry name" value="TonB-dependent receptor, beta-barrel domain"/>
    <property type="match status" value="1"/>
</dbReference>
<sequence length="749" mass="82805">MLRHRLPVRLTLSAAILAACHAYAEEKPLSAAEEPKQEAKQEPARAAEGKKIQQVEIKGSAAAYDPRRDDTASKIIVSNEEILRYGDTSINDVLKRLPGITVGGGGRGGADIRMRGLGNGYTQILLNGEKAPAGFSIDSLTPDSIERIEILRAASAEYSTQSIAGTINIVLKKAVKTAAREFKFSQGKGEDFSSPWLNLTMSDRDGNFSYSLNGNMGRYNYHRQSPSDALDTAPDGTVTREVHGNQLDIGRSDSINLGPRLNWTLANGDTVTWQSFISANRFRNTGDADERAKIGRSSLSPRMFLRSDGRNAFLRSDLNWVHKLAEGAKLDTKLGYNGNRNESTLIQYGSNGPVQQLARRVERESREHGFSSTGKYSTPLIPGHALSMGWDGGISRRNDERHQRDADLRPLRPADSSIPVPAPINCEEGFRAEVTRLAAFAQDEWNITPQWSVYVGLRWEGVQTSVSGSGIDDVKSRTSVFSPLLQTLWKLPNSQDQLRFALTRTYKAPPTSMLSPRRFTSTDNKQTSPDYHGNPNLKPELATGLDLSFEHYWAESALLSAAASVRRINGYTRQGLVLEGERWVSMPVNDGSAIVRNLELEAKFPLKAVMKDAPQLDLRASVSRNWSRVKAVPGPHNRLDQQVPLSATLGMDYKTQDGKFSTGGSFSFRAGGPVRITETQSSYQTARRELDVYALWKFDPKQQLRLALSNILDQDYRSESSFSDQNGVMRQSSVMAGSAAVRLTLEMKF</sequence>
<evidence type="ECO:0000256" key="3">
    <source>
        <dbReference type="ARBA" id="ARBA00022448"/>
    </source>
</evidence>
<dbReference type="Pfam" id="PF00593">
    <property type="entry name" value="TonB_dep_Rec_b-barrel"/>
    <property type="match status" value="1"/>
</dbReference>
<feature type="compositionally biased region" description="Basic and acidic residues" evidence="13">
    <location>
        <begin position="394"/>
        <end position="412"/>
    </location>
</feature>
<evidence type="ECO:0000256" key="11">
    <source>
        <dbReference type="PROSITE-ProRule" id="PRU01360"/>
    </source>
</evidence>
<feature type="domain" description="TonB-dependent receptor-like beta-barrel" evidence="15">
    <location>
        <begin position="267"/>
        <end position="711"/>
    </location>
</feature>
<dbReference type="PROSITE" id="PS52016">
    <property type="entry name" value="TONB_DEPENDENT_REC_3"/>
    <property type="match status" value="1"/>
</dbReference>
<evidence type="ECO:0000259" key="16">
    <source>
        <dbReference type="Pfam" id="PF07715"/>
    </source>
</evidence>
<comment type="caution">
    <text evidence="17">The sequence shown here is derived from an EMBL/GenBank/DDBJ whole genome shotgun (WGS) entry which is preliminary data.</text>
</comment>
<accession>A0A7W5B824</accession>
<feature type="chain" id="PRO_5031211435" evidence="14">
    <location>
        <begin position="25"/>
        <end position="749"/>
    </location>
</feature>
<keyword evidence="8 11" id="KW-0472">Membrane</keyword>
<dbReference type="GO" id="GO:0015344">
    <property type="term" value="F:siderophore uptake transmembrane transporter activity"/>
    <property type="evidence" value="ECO:0007669"/>
    <property type="project" value="TreeGrafter"/>
</dbReference>
<dbReference type="CDD" id="cd01347">
    <property type="entry name" value="ligand_gated_channel"/>
    <property type="match status" value="1"/>
</dbReference>
<keyword evidence="9 17" id="KW-0675">Receptor</keyword>
<dbReference type="SUPFAM" id="SSF56935">
    <property type="entry name" value="Porins"/>
    <property type="match status" value="1"/>
</dbReference>
<dbReference type="GO" id="GO:0044718">
    <property type="term" value="P:siderophore transmembrane transport"/>
    <property type="evidence" value="ECO:0007669"/>
    <property type="project" value="TreeGrafter"/>
</dbReference>
<keyword evidence="7 12" id="KW-0798">TonB box</keyword>
<evidence type="ECO:0000256" key="13">
    <source>
        <dbReference type="SAM" id="MobiDB-lite"/>
    </source>
</evidence>
<dbReference type="InterPro" id="IPR012910">
    <property type="entry name" value="Plug_dom"/>
</dbReference>
<evidence type="ECO:0000313" key="18">
    <source>
        <dbReference type="Proteomes" id="UP000541535"/>
    </source>
</evidence>
<keyword evidence="4 11" id="KW-1134">Transmembrane beta strand</keyword>
<feature type="region of interest" description="Disordered" evidence="13">
    <location>
        <begin position="393"/>
        <end position="422"/>
    </location>
</feature>
<keyword evidence="10 11" id="KW-0998">Cell outer membrane</keyword>
<evidence type="ECO:0000256" key="4">
    <source>
        <dbReference type="ARBA" id="ARBA00022452"/>
    </source>
</evidence>
<keyword evidence="6 14" id="KW-0732">Signal</keyword>
<name>A0A7W5B824_9BURK</name>
<evidence type="ECO:0000256" key="8">
    <source>
        <dbReference type="ARBA" id="ARBA00023136"/>
    </source>
</evidence>
<proteinExistence type="inferred from homology"/>
<comment type="subcellular location">
    <subcellularLocation>
        <location evidence="1 11">Cell outer membrane</location>
        <topology evidence="1 11">Multi-pass membrane protein</topology>
    </subcellularLocation>
</comment>
<reference evidence="17 18" key="1">
    <citation type="submission" date="2020-08" db="EMBL/GenBank/DDBJ databases">
        <title>Genomic Encyclopedia of Type Strains, Phase III (KMG-III): the genomes of soil and plant-associated and newly described type strains.</title>
        <authorList>
            <person name="Whitman W."/>
        </authorList>
    </citation>
    <scope>NUCLEOTIDE SEQUENCE [LARGE SCALE GENOMIC DNA]</scope>
    <source>
        <strain evidence="17 18">CECT 8897</strain>
    </source>
</reference>
<feature type="domain" description="TonB-dependent receptor plug" evidence="16">
    <location>
        <begin position="68"/>
        <end position="166"/>
    </location>
</feature>
<feature type="region of interest" description="Disordered" evidence="13">
    <location>
        <begin position="511"/>
        <end position="536"/>
    </location>
</feature>
<dbReference type="PANTHER" id="PTHR30069:SF29">
    <property type="entry name" value="HEMOGLOBIN AND HEMOGLOBIN-HAPTOGLOBIN-BINDING PROTEIN 1-RELATED"/>
    <property type="match status" value="1"/>
</dbReference>
<dbReference type="InterPro" id="IPR036942">
    <property type="entry name" value="Beta-barrel_TonB_sf"/>
</dbReference>
<evidence type="ECO:0000259" key="15">
    <source>
        <dbReference type="Pfam" id="PF00593"/>
    </source>
</evidence>
<dbReference type="AlphaFoldDB" id="A0A7W5B824"/>
<feature type="region of interest" description="Disordered" evidence="13">
    <location>
        <begin position="28"/>
        <end position="52"/>
    </location>
</feature>
<comment type="similarity">
    <text evidence="2 11 12">Belongs to the TonB-dependent receptor family.</text>
</comment>
<keyword evidence="5 11" id="KW-0812">Transmembrane</keyword>
<dbReference type="InterPro" id="IPR037066">
    <property type="entry name" value="Plug_dom_sf"/>
</dbReference>
<evidence type="ECO:0000256" key="7">
    <source>
        <dbReference type="ARBA" id="ARBA00023077"/>
    </source>
</evidence>
<evidence type="ECO:0000256" key="5">
    <source>
        <dbReference type="ARBA" id="ARBA00022692"/>
    </source>
</evidence>
<evidence type="ECO:0000256" key="1">
    <source>
        <dbReference type="ARBA" id="ARBA00004571"/>
    </source>
</evidence>
<dbReference type="Pfam" id="PF07715">
    <property type="entry name" value="Plug"/>
    <property type="match status" value="1"/>
</dbReference>
<evidence type="ECO:0000256" key="9">
    <source>
        <dbReference type="ARBA" id="ARBA00023170"/>
    </source>
</evidence>